<keyword evidence="2" id="KW-0067">ATP-binding</keyword>
<dbReference type="Gene3D" id="2.30.30.140">
    <property type="match status" value="1"/>
</dbReference>
<dbReference type="InterPro" id="IPR057342">
    <property type="entry name" value="DEXDc_RapA"/>
</dbReference>
<name>A0A2W6P3C9_ECOLX</name>
<evidence type="ECO:0000259" key="3">
    <source>
        <dbReference type="PROSITE" id="PS51192"/>
    </source>
</evidence>
<keyword evidence="2" id="KW-0347">Helicase</keyword>
<dbReference type="GO" id="GO:0004386">
    <property type="term" value="F:helicase activity"/>
    <property type="evidence" value="ECO:0007669"/>
    <property type="project" value="UniProtKB-KW"/>
</dbReference>
<dbReference type="InterPro" id="IPR014001">
    <property type="entry name" value="Helicase_ATP-bd"/>
</dbReference>
<sequence>MPFTLGQRWISDTESELGLGTVVAVDARTVTLLFPSTGENRLYARSDSPVTRVMFNPGDTITSHDGWQMQVEEVKEENGLLTYIGTRLDTEESGVALREVFLDSKLVFSKPQDRLFAGQIDRMDRFALRYRARKYSSEQFRMPYSGLRGQRTSLIPHQLNIAHDVGRRHAPRVLLADEVGLGKTIEAGMILHQQLLSGAAERVLIIVPETLQHQWLVEMLRRFNLRFALFDDERYAEAQHDAYNPFDTEQLVICSLDFARRSKQRLEHLCEAEWDLLVVDEAHHLVWSEDAPSREYQAIEQLAEHVPGVLLLTATPEQLGMESHFARLRLLDPNRFHDFAQFV</sequence>
<protein>
    <submittedName>
        <fullName evidence="4">RNA polymerase-associated protein RapA</fullName>
    </submittedName>
</protein>
<dbReference type="Gene3D" id="2.30.30.930">
    <property type="match status" value="1"/>
</dbReference>
<comment type="caution">
    <text evidence="4">The sequence shown here is derived from an EMBL/GenBank/DDBJ whole genome shotgun (WGS) entry which is preliminary data.</text>
</comment>
<dbReference type="Pfam" id="PF18339">
    <property type="entry name" value="Tudor_1_RapA"/>
    <property type="match status" value="1"/>
</dbReference>
<dbReference type="Pfam" id="PF18337">
    <property type="entry name" value="Tudor_RapA"/>
    <property type="match status" value="1"/>
</dbReference>
<evidence type="ECO:0000256" key="2">
    <source>
        <dbReference type="ARBA" id="ARBA00022806"/>
    </source>
</evidence>
<feature type="domain" description="Helicase ATP-binding" evidence="3">
    <location>
        <begin position="164"/>
        <end position="334"/>
    </location>
</feature>
<keyword evidence="2" id="KW-0547">Nucleotide-binding</keyword>
<dbReference type="NCBIfam" id="NF003426">
    <property type="entry name" value="PRK04914.1"/>
    <property type="match status" value="1"/>
</dbReference>
<gene>
    <name evidence="4" type="ORF">DNQ45_25885</name>
</gene>
<evidence type="ECO:0000313" key="5">
    <source>
        <dbReference type="Proteomes" id="UP000249482"/>
    </source>
</evidence>
<dbReference type="InterPro" id="IPR040766">
    <property type="entry name" value="Tudor_2_RapA"/>
</dbReference>
<feature type="non-terminal residue" evidence="4">
    <location>
        <position position="343"/>
    </location>
</feature>
<organism evidence="4 5">
    <name type="scientific">Escherichia coli</name>
    <dbReference type="NCBI Taxonomy" id="562"/>
    <lineage>
        <taxon>Bacteria</taxon>
        <taxon>Pseudomonadati</taxon>
        <taxon>Pseudomonadota</taxon>
        <taxon>Gammaproteobacteria</taxon>
        <taxon>Enterobacterales</taxon>
        <taxon>Enterobacteriaceae</taxon>
        <taxon>Escherichia</taxon>
    </lineage>
</organism>
<dbReference type="InterPro" id="IPR000330">
    <property type="entry name" value="SNF2_N"/>
</dbReference>
<dbReference type="PANTHER" id="PTHR45766:SF6">
    <property type="entry name" value="SWI_SNF-RELATED MATRIX-ASSOCIATED ACTIN-DEPENDENT REGULATOR OF CHROMATIN SUBFAMILY A-LIKE PROTEIN 1"/>
    <property type="match status" value="1"/>
</dbReference>
<reference evidence="4 5" key="1">
    <citation type="submission" date="2018-06" db="EMBL/GenBank/DDBJ databases">
        <title>Draft genome sequence of mcr-1-harboring Escherichia coli isolated from wound infection of a hospitalized patient, in Bolivia.</title>
        <authorList>
            <person name="Munoz M.E."/>
            <person name="Moura Q."/>
            <person name="Ventura P.R.M."/>
            <person name="Bustos L.R."/>
            <person name="Ovando B.G."/>
            <person name="Terrazas D.I.V."/>
            <person name="Yarhui N.B."/>
            <person name="Cerdeira L."/>
            <person name="Lincopan N."/>
        </authorList>
    </citation>
    <scope>NUCLEOTIDE SEQUENCE [LARGE SCALE GENOMIC DNA]</scope>
    <source>
        <strain evidence="4 5">EcMLT</strain>
    </source>
</reference>
<dbReference type="Gene3D" id="3.40.50.10810">
    <property type="entry name" value="Tandem AAA-ATPase domain"/>
    <property type="match status" value="1"/>
</dbReference>
<dbReference type="SUPFAM" id="SSF52540">
    <property type="entry name" value="P-loop containing nucleoside triphosphate hydrolases"/>
    <property type="match status" value="1"/>
</dbReference>
<evidence type="ECO:0000313" key="4">
    <source>
        <dbReference type="EMBL" id="PZT62961.1"/>
    </source>
</evidence>
<dbReference type="GO" id="GO:0005524">
    <property type="term" value="F:ATP binding"/>
    <property type="evidence" value="ECO:0007669"/>
    <property type="project" value="UniProtKB-KW"/>
</dbReference>
<dbReference type="GO" id="GO:0016787">
    <property type="term" value="F:hydrolase activity"/>
    <property type="evidence" value="ECO:0007669"/>
    <property type="project" value="UniProtKB-KW"/>
</dbReference>
<dbReference type="EMBL" id="QKWZ01000886">
    <property type="protein sequence ID" value="PZT62961.1"/>
    <property type="molecule type" value="Genomic_DNA"/>
</dbReference>
<proteinExistence type="predicted"/>
<dbReference type="Proteomes" id="UP000249482">
    <property type="component" value="Unassembled WGS sequence"/>
</dbReference>
<dbReference type="CDD" id="cd18011">
    <property type="entry name" value="DEXDc_RapA"/>
    <property type="match status" value="1"/>
</dbReference>
<keyword evidence="1" id="KW-0378">Hydrolase</keyword>
<dbReference type="InterPro" id="IPR027417">
    <property type="entry name" value="P-loop_NTPase"/>
</dbReference>
<dbReference type="InterPro" id="IPR040765">
    <property type="entry name" value="Tudor_1_RapA"/>
</dbReference>
<dbReference type="Pfam" id="PF00176">
    <property type="entry name" value="SNF2-rel_dom"/>
    <property type="match status" value="1"/>
</dbReference>
<dbReference type="AlphaFoldDB" id="A0A2W6P3C9"/>
<dbReference type="PROSITE" id="PS51192">
    <property type="entry name" value="HELICASE_ATP_BIND_1"/>
    <property type="match status" value="1"/>
</dbReference>
<dbReference type="PANTHER" id="PTHR45766">
    <property type="entry name" value="DNA ANNEALING HELICASE AND ENDONUCLEASE ZRANB3 FAMILY MEMBER"/>
    <property type="match status" value="1"/>
</dbReference>
<dbReference type="FunFam" id="2.30.30.930:FF:000001">
    <property type="entry name" value="RNA polymerase-associated protein RapA"/>
    <property type="match status" value="1"/>
</dbReference>
<dbReference type="FunFam" id="2.30.30.140:FF:000020">
    <property type="entry name" value="RNA polymerase-associated protein RapA"/>
    <property type="match status" value="1"/>
</dbReference>
<accession>A0A2W6P3C9</accession>
<evidence type="ECO:0000256" key="1">
    <source>
        <dbReference type="ARBA" id="ARBA00022801"/>
    </source>
</evidence>
<dbReference type="SMART" id="SM00487">
    <property type="entry name" value="DEXDc"/>
    <property type="match status" value="1"/>
</dbReference>
<dbReference type="InterPro" id="IPR038718">
    <property type="entry name" value="SNF2-like_sf"/>
</dbReference>